<gene>
    <name evidence="3" type="ORF">CP968_00760</name>
    <name evidence="2" type="ORF">GCM10010371_65630</name>
</gene>
<dbReference type="OrthoDB" id="4323466at2"/>
<dbReference type="EMBL" id="BMVX01000042">
    <property type="protein sequence ID" value="GGZ96505.1"/>
    <property type="molecule type" value="Genomic_DNA"/>
</dbReference>
<evidence type="ECO:0000313" key="4">
    <source>
        <dbReference type="Proteomes" id="UP000326831"/>
    </source>
</evidence>
<accession>A0A5P2UEZ3</accession>
<sequence length="105" mass="10978">MTAYVITVPGTFIREASSTDRAELVRRLRPVDASRSDLGEAEDLDLLKVNDDGTFCLRLEVEAANQKTAEGTALSLAAAALEGSGFSERDAPLGPPAVTGIDSGV</sequence>
<dbReference type="Proteomes" id="UP000634660">
    <property type="component" value="Unassembled WGS sequence"/>
</dbReference>
<dbReference type="RefSeq" id="WP_150516137.1">
    <property type="nucleotide sequence ID" value="NZ_BMVX01000042.1"/>
</dbReference>
<keyword evidence="4" id="KW-1185">Reference proteome</keyword>
<organism evidence="3 4">
    <name type="scientific">Streptomyces subrutilus</name>
    <dbReference type="NCBI Taxonomy" id="36818"/>
    <lineage>
        <taxon>Bacteria</taxon>
        <taxon>Bacillati</taxon>
        <taxon>Actinomycetota</taxon>
        <taxon>Actinomycetes</taxon>
        <taxon>Kitasatosporales</taxon>
        <taxon>Streptomycetaceae</taxon>
        <taxon>Streptomyces</taxon>
    </lineage>
</organism>
<evidence type="ECO:0000313" key="3">
    <source>
        <dbReference type="EMBL" id="QEU77035.1"/>
    </source>
</evidence>
<evidence type="ECO:0000256" key="1">
    <source>
        <dbReference type="SAM" id="MobiDB-lite"/>
    </source>
</evidence>
<evidence type="ECO:0000313" key="2">
    <source>
        <dbReference type="EMBL" id="GGZ96505.1"/>
    </source>
</evidence>
<feature type="region of interest" description="Disordered" evidence="1">
    <location>
        <begin position="85"/>
        <end position="105"/>
    </location>
</feature>
<reference evidence="3 4" key="2">
    <citation type="submission" date="2017-09" db="EMBL/GenBank/DDBJ databases">
        <authorList>
            <person name="Lee N."/>
            <person name="Cho B.-K."/>
        </authorList>
    </citation>
    <scope>NUCLEOTIDE SEQUENCE [LARGE SCALE GENOMIC DNA]</scope>
    <source>
        <strain evidence="3 4">ATCC 27467</strain>
    </source>
</reference>
<dbReference type="KEGG" id="ssub:CP968_00760"/>
<proteinExistence type="predicted"/>
<dbReference type="AlphaFoldDB" id="A0A5P2UEZ3"/>
<reference evidence="2" key="1">
    <citation type="journal article" date="2014" name="Int. J. Syst. Evol. Microbiol.">
        <title>Complete genome sequence of Corynebacterium casei LMG S-19264T (=DSM 44701T), isolated from a smear-ripened cheese.</title>
        <authorList>
            <consortium name="US DOE Joint Genome Institute (JGI-PGF)"/>
            <person name="Walter F."/>
            <person name="Albersmeier A."/>
            <person name="Kalinowski J."/>
            <person name="Ruckert C."/>
        </authorList>
    </citation>
    <scope>NUCLEOTIDE SEQUENCE</scope>
    <source>
        <strain evidence="2">JCM 4834</strain>
    </source>
</reference>
<reference evidence="2" key="3">
    <citation type="submission" date="2020-09" db="EMBL/GenBank/DDBJ databases">
        <authorList>
            <person name="Sun Q."/>
            <person name="Ohkuma M."/>
        </authorList>
    </citation>
    <scope>NUCLEOTIDE SEQUENCE</scope>
    <source>
        <strain evidence="2">JCM 4834</strain>
    </source>
</reference>
<dbReference type="Proteomes" id="UP000326831">
    <property type="component" value="Chromosome"/>
</dbReference>
<protein>
    <submittedName>
        <fullName evidence="3">Uncharacterized protein</fullName>
    </submittedName>
</protein>
<name>A0A5P2UEZ3_9ACTN</name>
<dbReference type="EMBL" id="CP023701">
    <property type="protein sequence ID" value="QEU77035.1"/>
    <property type="molecule type" value="Genomic_DNA"/>
</dbReference>